<dbReference type="GO" id="GO:0016538">
    <property type="term" value="F:cyclin-dependent protein serine/threonine kinase regulator activity"/>
    <property type="evidence" value="ECO:0007669"/>
    <property type="project" value="TreeGrafter"/>
</dbReference>
<dbReference type="Proteomes" id="UP000250043">
    <property type="component" value="Unassembled WGS sequence"/>
</dbReference>
<accession>A0A8E2DUL8</accession>
<feature type="compositionally biased region" description="Acidic residues" evidence="1">
    <location>
        <begin position="413"/>
        <end position="422"/>
    </location>
</feature>
<protein>
    <submittedName>
        <fullName evidence="2">Cyclin-domain-containing protein</fullName>
    </submittedName>
</protein>
<dbReference type="Pfam" id="PF08613">
    <property type="entry name" value="Cyclin"/>
    <property type="match status" value="1"/>
</dbReference>
<organism evidence="2 3">
    <name type="scientific">Obba rivulosa</name>
    <dbReference type="NCBI Taxonomy" id="1052685"/>
    <lineage>
        <taxon>Eukaryota</taxon>
        <taxon>Fungi</taxon>
        <taxon>Dikarya</taxon>
        <taxon>Basidiomycota</taxon>
        <taxon>Agaricomycotina</taxon>
        <taxon>Agaricomycetes</taxon>
        <taxon>Polyporales</taxon>
        <taxon>Gelatoporiaceae</taxon>
        <taxon>Obba</taxon>
    </lineage>
</organism>
<evidence type="ECO:0000313" key="2">
    <source>
        <dbReference type="EMBL" id="OCH95879.1"/>
    </source>
</evidence>
<feature type="compositionally biased region" description="Low complexity" evidence="1">
    <location>
        <begin position="48"/>
        <end position="62"/>
    </location>
</feature>
<dbReference type="GO" id="GO:0000307">
    <property type="term" value="C:cyclin-dependent protein kinase holoenzyme complex"/>
    <property type="evidence" value="ECO:0007669"/>
    <property type="project" value="TreeGrafter"/>
</dbReference>
<dbReference type="AlphaFoldDB" id="A0A8E2DUL8"/>
<feature type="compositionally biased region" description="Acidic residues" evidence="1">
    <location>
        <begin position="106"/>
        <end position="115"/>
    </location>
</feature>
<feature type="compositionally biased region" description="Low complexity" evidence="1">
    <location>
        <begin position="382"/>
        <end position="404"/>
    </location>
</feature>
<reference evidence="2 3" key="1">
    <citation type="submission" date="2016-07" db="EMBL/GenBank/DDBJ databases">
        <title>Draft genome of the white-rot fungus Obba rivulosa 3A-2.</title>
        <authorList>
            <consortium name="DOE Joint Genome Institute"/>
            <person name="Miettinen O."/>
            <person name="Riley R."/>
            <person name="Acob R."/>
            <person name="Barry K."/>
            <person name="Cullen D."/>
            <person name="De Vries R."/>
            <person name="Hainaut M."/>
            <person name="Hatakka A."/>
            <person name="Henrissat B."/>
            <person name="Hilden K."/>
            <person name="Kuo R."/>
            <person name="Labutti K."/>
            <person name="Lipzen A."/>
            <person name="Makela M.R."/>
            <person name="Sandor L."/>
            <person name="Spatafora J.W."/>
            <person name="Grigoriev I.V."/>
            <person name="Hibbett D.S."/>
        </authorList>
    </citation>
    <scope>NUCLEOTIDE SEQUENCE [LARGE SCALE GENOMIC DNA]</scope>
    <source>
        <strain evidence="2 3">3A-2</strain>
    </source>
</reference>
<dbReference type="CDD" id="cd20558">
    <property type="entry name" value="CYCLIN_ScPCL7-like"/>
    <property type="match status" value="1"/>
</dbReference>
<dbReference type="InterPro" id="IPR013922">
    <property type="entry name" value="Cyclin_PHO80-like"/>
</dbReference>
<proteinExistence type="predicted"/>
<dbReference type="EMBL" id="KV722333">
    <property type="protein sequence ID" value="OCH95879.1"/>
    <property type="molecule type" value="Genomic_DNA"/>
</dbReference>
<dbReference type="PANTHER" id="PTHR15615">
    <property type="match status" value="1"/>
</dbReference>
<name>A0A8E2DUL8_9APHY</name>
<dbReference type="OrthoDB" id="1060854at2759"/>
<dbReference type="GO" id="GO:0019901">
    <property type="term" value="F:protein kinase binding"/>
    <property type="evidence" value="ECO:0007669"/>
    <property type="project" value="InterPro"/>
</dbReference>
<gene>
    <name evidence="2" type="ORF">OBBRIDRAFT_816191</name>
</gene>
<evidence type="ECO:0000313" key="3">
    <source>
        <dbReference type="Proteomes" id="UP000250043"/>
    </source>
</evidence>
<feature type="region of interest" description="Disordered" evidence="1">
    <location>
        <begin position="1"/>
        <end position="126"/>
    </location>
</feature>
<feature type="compositionally biased region" description="Basic and acidic residues" evidence="1">
    <location>
        <begin position="454"/>
        <end position="466"/>
    </location>
</feature>
<dbReference type="Gene3D" id="1.10.472.10">
    <property type="entry name" value="Cyclin-like"/>
    <property type="match status" value="1"/>
</dbReference>
<dbReference type="GO" id="GO:0005634">
    <property type="term" value="C:nucleus"/>
    <property type="evidence" value="ECO:0007669"/>
    <property type="project" value="TreeGrafter"/>
</dbReference>
<feature type="region of interest" description="Disordered" evidence="1">
    <location>
        <begin position="382"/>
        <end position="482"/>
    </location>
</feature>
<dbReference type="PANTHER" id="PTHR15615:SF94">
    <property type="entry name" value="PHO85 CYCLIN-6-RELATED"/>
    <property type="match status" value="1"/>
</dbReference>
<feature type="compositionally biased region" description="Polar residues" evidence="1">
    <location>
        <begin position="430"/>
        <end position="441"/>
    </location>
</feature>
<evidence type="ECO:0000256" key="1">
    <source>
        <dbReference type="SAM" id="MobiDB-lite"/>
    </source>
</evidence>
<feature type="compositionally biased region" description="Low complexity" evidence="1">
    <location>
        <begin position="19"/>
        <end position="33"/>
    </location>
</feature>
<keyword evidence="3" id="KW-1185">Reference proteome</keyword>
<sequence>MLALAHPVQHTTPVDIPRTRPSSSTPSRSSSRPVLPAPRKSQQSFTTPSVPAPSYSSSSSGSCTARPPPSEGPSSHRAEPPRSTPSHPTRGSVHDNDEGDNTPPASDDEDNEPEEPVSRVMEPTDIHAQEPESLLTMLSTALHRIAQINGVLNADTSLSSQQSPLSNSEHRPPLWRTLTSASRHSLSTTSALAFHARNVPTIPLDNYLFRIHKYCPASNEVFVSLLVYFDRMGKLAKEACGRTFPIDYYNIHRLIIAGVTVASKFFSDVFYTNSRYAKVGGLPLAELNTLELQFLLLNDFRLRISCEEMQYFTDMIILQDKIDKDVNLIPFLPHPSSGVAQGQRPPIGPTEFFAAVQGYVEYQQGSKGLQYAGIRVPYPYRPASSPSDHSRSLSRAHSSTSTSDVASIASAETDVDGSTDDEPTIRPAHSSASSETMSLHSAASEDADSVYAEDGGRAEHGEDHMGRTNGDGTPGFRARMSP</sequence>